<dbReference type="Proteomes" id="UP001212997">
    <property type="component" value="Unassembled WGS sequence"/>
</dbReference>
<keyword evidence="3" id="KW-1185">Reference proteome</keyword>
<proteinExistence type="predicted"/>
<name>A0AAD5VD32_9APHY</name>
<organism evidence="2 3">
    <name type="scientific">Meripilus lineatus</name>
    <dbReference type="NCBI Taxonomy" id="2056292"/>
    <lineage>
        <taxon>Eukaryota</taxon>
        <taxon>Fungi</taxon>
        <taxon>Dikarya</taxon>
        <taxon>Basidiomycota</taxon>
        <taxon>Agaricomycotina</taxon>
        <taxon>Agaricomycetes</taxon>
        <taxon>Polyporales</taxon>
        <taxon>Meripilaceae</taxon>
        <taxon>Meripilus</taxon>
    </lineage>
</organism>
<feature type="compositionally biased region" description="Polar residues" evidence="1">
    <location>
        <begin position="202"/>
        <end position="214"/>
    </location>
</feature>
<evidence type="ECO:0000313" key="2">
    <source>
        <dbReference type="EMBL" id="KAJ3491267.1"/>
    </source>
</evidence>
<evidence type="ECO:0000256" key="1">
    <source>
        <dbReference type="SAM" id="MobiDB-lite"/>
    </source>
</evidence>
<feature type="region of interest" description="Disordered" evidence="1">
    <location>
        <begin position="187"/>
        <end position="214"/>
    </location>
</feature>
<sequence length="453" mass="50055">MLRRIARRLCHEVSIMLEDTWTKLTDQTGVVTSAQVVQSVERSRVHSEQLDTLIRSLDRGHYDSGVVNLAFDLRQKVQILSLDVQDLIIAASIRNDGLRPASPNNAPPGFVGGIYPDFTSHQGIQRISQDQDFSLLRTSSDSRQSQNALGLHGMEDRHGVHRSTRHRRAHHQVPHFLRPIALPSVSQLTDENANGPPRESSLHNSDASRPSNRMATRAATPLGTPINASILESSHSLHYTIPRRSDTLSTTDEPSDIRIWLQSQLPNDLSSNDMANVILEALEILPLQPSFTDIQSAKNIITELWSGDAEALIQEFIMRRREEGLRRWNRDALISLRDSPVDVGNPPSSMLDGNLVLSPSFLNTPSYHIPPTCLPSTPFLKGGPGLGSRALTIPINDEMTHFVTHAVTPLTSEAVEFAGGAQTDPPRTMSLNSLNVEPYGSSRRSTAELSYDP</sequence>
<feature type="region of interest" description="Disordered" evidence="1">
    <location>
        <begin position="137"/>
        <end position="173"/>
    </location>
</feature>
<accession>A0AAD5VD32</accession>
<protein>
    <submittedName>
        <fullName evidence="2">Uncharacterized protein</fullName>
    </submittedName>
</protein>
<feature type="compositionally biased region" description="Polar residues" evidence="1">
    <location>
        <begin position="442"/>
        <end position="453"/>
    </location>
</feature>
<feature type="compositionally biased region" description="Basic residues" evidence="1">
    <location>
        <begin position="159"/>
        <end position="173"/>
    </location>
</feature>
<reference evidence="2" key="1">
    <citation type="submission" date="2022-07" db="EMBL/GenBank/DDBJ databases">
        <title>Genome Sequence of Physisporinus lineatus.</title>
        <authorList>
            <person name="Buettner E."/>
        </authorList>
    </citation>
    <scope>NUCLEOTIDE SEQUENCE</scope>
    <source>
        <strain evidence="2">VT162</strain>
    </source>
</reference>
<dbReference type="AlphaFoldDB" id="A0AAD5VD32"/>
<dbReference type="EMBL" id="JANAWD010000015">
    <property type="protein sequence ID" value="KAJ3491267.1"/>
    <property type="molecule type" value="Genomic_DNA"/>
</dbReference>
<comment type="caution">
    <text evidence="2">The sequence shown here is derived from an EMBL/GenBank/DDBJ whole genome shotgun (WGS) entry which is preliminary data.</text>
</comment>
<gene>
    <name evidence="2" type="ORF">NLI96_g854</name>
</gene>
<feature type="compositionally biased region" description="Polar residues" evidence="1">
    <location>
        <begin position="137"/>
        <end position="148"/>
    </location>
</feature>
<evidence type="ECO:0000313" key="3">
    <source>
        <dbReference type="Proteomes" id="UP001212997"/>
    </source>
</evidence>
<feature type="region of interest" description="Disordered" evidence="1">
    <location>
        <begin position="420"/>
        <end position="453"/>
    </location>
</feature>